<name>A0A645AKJ1_9ZZZZ</name>
<dbReference type="EMBL" id="VSSQ01014393">
    <property type="protein sequence ID" value="MPM53557.1"/>
    <property type="molecule type" value="Genomic_DNA"/>
</dbReference>
<proteinExistence type="predicted"/>
<evidence type="ECO:0000313" key="1">
    <source>
        <dbReference type="EMBL" id="MPM53557.1"/>
    </source>
</evidence>
<comment type="caution">
    <text evidence="1">The sequence shown here is derived from an EMBL/GenBank/DDBJ whole genome shotgun (WGS) entry which is preliminary data.</text>
</comment>
<reference evidence="1" key="1">
    <citation type="submission" date="2019-08" db="EMBL/GenBank/DDBJ databases">
        <authorList>
            <person name="Kucharzyk K."/>
            <person name="Murdoch R.W."/>
            <person name="Higgins S."/>
            <person name="Loffler F."/>
        </authorList>
    </citation>
    <scope>NUCLEOTIDE SEQUENCE</scope>
</reference>
<organism evidence="1">
    <name type="scientific">bioreactor metagenome</name>
    <dbReference type="NCBI Taxonomy" id="1076179"/>
    <lineage>
        <taxon>unclassified sequences</taxon>
        <taxon>metagenomes</taxon>
        <taxon>ecological metagenomes</taxon>
    </lineage>
</organism>
<gene>
    <name evidence="1" type="ORF">SDC9_100325</name>
</gene>
<protein>
    <submittedName>
        <fullName evidence="1">Uncharacterized protein</fullName>
    </submittedName>
</protein>
<dbReference type="AlphaFoldDB" id="A0A645AKJ1"/>
<accession>A0A645AKJ1</accession>
<sequence>MRGIQQFSCLHGLLLEFIRIKGGNALLRGAVFLVGKALLLQPVQQAVPRQQQRRPVADFQILRSDGHALAPDVLHLGPQTLAVHSHAVAQNIHHARAENTGGQQMQCELAKFVHHGVPGVAAALVANDHVVTVGDEVHHPALPLVAPVNAYNRAVCHSASLPKSFIRAGRTGPFPKDPQPF</sequence>